<dbReference type="InterPro" id="IPR024185">
    <property type="entry name" value="FTHF_cligase-like_sf"/>
</dbReference>
<name>A0A532V095_UNCL8</name>
<proteinExistence type="predicted"/>
<dbReference type="Pfam" id="PF02589">
    <property type="entry name" value="LUD_dom"/>
    <property type="match status" value="1"/>
</dbReference>
<comment type="caution">
    <text evidence="2">The sequence shown here is derived from an EMBL/GenBank/DDBJ whole genome shotgun (WGS) entry which is preliminary data.</text>
</comment>
<dbReference type="EMBL" id="NJBN01000004">
    <property type="protein sequence ID" value="TKJ40633.1"/>
    <property type="molecule type" value="Genomic_DNA"/>
</dbReference>
<evidence type="ECO:0000313" key="2">
    <source>
        <dbReference type="EMBL" id="TKJ40633.1"/>
    </source>
</evidence>
<sequence length="222" mass="24104">MIELEKEKISRDEILNAIRHATDNIGVPERPEIPTPVGKKAKKTLHQQFCDMLEKVGGETRVITGKKTIDSVLKEILKEFKGETVLLNSDPELERLSIPEIVKDTGIVLLQTSEGTLDELSKSQVGITTAQAGIADTGTVILLHTGERGRLAALLPEVHIVLLKKTNLHADKSSAIAVLKSGNVHPGDIPMTWVTGPSLTADIEKVLVRGAHGPKRLIAILY</sequence>
<feature type="domain" description="LUD" evidence="1">
    <location>
        <begin position="47"/>
        <end position="221"/>
    </location>
</feature>
<reference evidence="2 3" key="1">
    <citation type="submission" date="2017-06" db="EMBL/GenBank/DDBJ databases">
        <title>Novel microbial phyla capable of carbon fixation and sulfur reduction in deep-sea sediments.</title>
        <authorList>
            <person name="Huang J."/>
            <person name="Baker B."/>
            <person name="Wang Y."/>
        </authorList>
    </citation>
    <scope>NUCLEOTIDE SEQUENCE [LARGE SCALE GENOMIC DNA]</scope>
    <source>
        <strain evidence="2">B3_LCP</strain>
    </source>
</reference>
<protein>
    <recommendedName>
        <fullName evidence="1">LUD domain-containing protein</fullName>
    </recommendedName>
</protein>
<dbReference type="PANTHER" id="PTHR43682:SF1">
    <property type="entry name" value="LACTATE UTILIZATION PROTEIN C"/>
    <property type="match status" value="1"/>
</dbReference>
<dbReference type="AlphaFoldDB" id="A0A532V095"/>
<dbReference type="InterPro" id="IPR003741">
    <property type="entry name" value="LUD_dom"/>
</dbReference>
<organism evidence="2 3">
    <name type="scientific">candidate division LCP-89 bacterium B3_LCP</name>
    <dbReference type="NCBI Taxonomy" id="2012998"/>
    <lineage>
        <taxon>Bacteria</taxon>
        <taxon>Pseudomonadati</taxon>
        <taxon>Bacteria division LCP-89</taxon>
    </lineage>
</organism>
<evidence type="ECO:0000259" key="1">
    <source>
        <dbReference type="Pfam" id="PF02589"/>
    </source>
</evidence>
<accession>A0A532V095</accession>
<evidence type="ECO:0000313" key="3">
    <source>
        <dbReference type="Proteomes" id="UP000319619"/>
    </source>
</evidence>
<dbReference type="PANTHER" id="PTHR43682">
    <property type="entry name" value="LACTATE UTILIZATION PROTEIN C"/>
    <property type="match status" value="1"/>
</dbReference>
<dbReference type="InterPro" id="IPR037171">
    <property type="entry name" value="NagB/RpiA_transferase-like"/>
</dbReference>
<gene>
    <name evidence="2" type="ORF">CEE37_06620</name>
</gene>
<dbReference type="Proteomes" id="UP000319619">
    <property type="component" value="Unassembled WGS sequence"/>
</dbReference>
<dbReference type="SUPFAM" id="SSF100950">
    <property type="entry name" value="NagB/RpiA/CoA transferase-like"/>
    <property type="match status" value="1"/>
</dbReference>
<dbReference type="Gene3D" id="3.40.50.10420">
    <property type="entry name" value="NagB/RpiA/CoA transferase-like"/>
    <property type="match status" value="1"/>
</dbReference>